<proteinExistence type="predicted"/>
<comment type="caution">
    <text evidence="1">The sequence shown here is derived from an EMBL/GenBank/DDBJ whole genome shotgun (WGS) entry which is preliminary data.</text>
</comment>
<protein>
    <submittedName>
        <fullName evidence="1">Uncharacterized protein</fullName>
    </submittedName>
</protein>
<reference evidence="1 2" key="2">
    <citation type="journal article" date="2021" name="Genomics">
        <title>High-quality reference genome for Clonorchis sinensis.</title>
        <authorList>
            <person name="Young N.D."/>
            <person name="Stroehlein A.J."/>
            <person name="Kinkar L."/>
            <person name="Wang T."/>
            <person name="Sohn W.M."/>
            <person name="Chang B.C.H."/>
            <person name="Kaur P."/>
            <person name="Weisz D."/>
            <person name="Dudchenko O."/>
            <person name="Aiden E.L."/>
            <person name="Korhonen P.K."/>
            <person name="Gasser R.B."/>
        </authorList>
    </citation>
    <scope>NUCLEOTIDE SEQUENCE [LARGE SCALE GENOMIC DNA]</scope>
    <source>
        <strain evidence="1">Cs-k2</strain>
    </source>
</reference>
<dbReference type="EMBL" id="NIRI02000056">
    <property type="protein sequence ID" value="KAG5446673.1"/>
    <property type="molecule type" value="Genomic_DNA"/>
</dbReference>
<evidence type="ECO:0000313" key="2">
    <source>
        <dbReference type="Proteomes" id="UP000286415"/>
    </source>
</evidence>
<dbReference type="Proteomes" id="UP000286415">
    <property type="component" value="Unassembled WGS sequence"/>
</dbReference>
<evidence type="ECO:0000313" key="1">
    <source>
        <dbReference type="EMBL" id="KAG5446673.1"/>
    </source>
</evidence>
<feature type="non-terminal residue" evidence="1">
    <location>
        <position position="1"/>
    </location>
</feature>
<organism evidence="1 2">
    <name type="scientific">Clonorchis sinensis</name>
    <name type="common">Chinese liver fluke</name>
    <dbReference type="NCBI Taxonomy" id="79923"/>
    <lineage>
        <taxon>Eukaryota</taxon>
        <taxon>Metazoa</taxon>
        <taxon>Spiralia</taxon>
        <taxon>Lophotrochozoa</taxon>
        <taxon>Platyhelminthes</taxon>
        <taxon>Trematoda</taxon>
        <taxon>Digenea</taxon>
        <taxon>Opisthorchiida</taxon>
        <taxon>Opisthorchiata</taxon>
        <taxon>Opisthorchiidae</taxon>
        <taxon>Clonorchis</taxon>
    </lineage>
</organism>
<accession>A0A419PKF6</accession>
<reference evidence="1 2" key="1">
    <citation type="journal article" date="2018" name="Biotechnol. Adv.">
        <title>Improved genomic resources and new bioinformatic workflow for the carcinogenic parasite Clonorchis sinensis: Biotechnological implications.</title>
        <authorList>
            <person name="Wang D."/>
            <person name="Korhonen P.K."/>
            <person name="Gasser R.B."/>
            <person name="Young N.D."/>
        </authorList>
    </citation>
    <scope>NUCLEOTIDE SEQUENCE [LARGE SCALE GENOMIC DNA]</scope>
    <source>
        <strain evidence="1">Cs-k2</strain>
    </source>
</reference>
<gene>
    <name evidence="1" type="ORF">CSKR_113072</name>
</gene>
<dbReference type="InParanoid" id="A0A419PKF6"/>
<sequence length="77" mass="8578">AQSPSFRQPYVLLEPKLHERNQTDFPFCATISHAASHPNATAGNGGKREYYICELIIIKTAPKPNSNRACESEFRSA</sequence>
<dbReference type="AlphaFoldDB" id="A0A419PKF6"/>
<name>A0A419PKF6_CLOSI</name>
<keyword evidence="2" id="KW-1185">Reference proteome</keyword>